<accession>A0A926F292</accession>
<organism evidence="4 5">
    <name type="scientific">Wansuia hejianensis</name>
    <dbReference type="NCBI Taxonomy" id="2763667"/>
    <lineage>
        <taxon>Bacteria</taxon>
        <taxon>Bacillati</taxon>
        <taxon>Bacillota</taxon>
        <taxon>Clostridia</taxon>
        <taxon>Lachnospirales</taxon>
        <taxon>Lachnospiraceae</taxon>
        <taxon>Wansuia</taxon>
    </lineage>
</organism>
<dbReference type="InterPro" id="IPR010090">
    <property type="entry name" value="Phage_tape_meas"/>
</dbReference>
<evidence type="ECO:0000313" key="4">
    <source>
        <dbReference type="EMBL" id="MBC8590605.1"/>
    </source>
</evidence>
<reference evidence="4 5" key="1">
    <citation type="submission" date="2020-08" db="EMBL/GenBank/DDBJ databases">
        <title>Genome public.</title>
        <authorList>
            <person name="Liu C."/>
            <person name="Sun Q."/>
        </authorList>
    </citation>
    <scope>NUCLEOTIDE SEQUENCE [LARGE SCALE GENOMIC DNA]</scope>
    <source>
        <strain evidence="4 5">NSJ-26</strain>
    </source>
</reference>
<dbReference type="Proteomes" id="UP000601522">
    <property type="component" value="Unassembled WGS sequence"/>
</dbReference>
<dbReference type="Gene3D" id="1.20.120.20">
    <property type="entry name" value="Apolipoprotein"/>
    <property type="match status" value="1"/>
</dbReference>
<dbReference type="EMBL" id="JACRTK010000002">
    <property type="protein sequence ID" value="MBC8590605.1"/>
    <property type="molecule type" value="Genomic_DNA"/>
</dbReference>
<keyword evidence="1" id="KW-1188">Viral release from host cell</keyword>
<dbReference type="SUPFAM" id="SSF58113">
    <property type="entry name" value="Apolipoprotein A-I"/>
    <property type="match status" value="1"/>
</dbReference>
<name>A0A926F292_9FIRM</name>
<evidence type="ECO:0000256" key="2">
    <source>
        <dbReference type="SAM" id="Coils"/>
    </source>
</evidence>
<feature type="coiled-coil region" evidence="2">
    <location>
        <begin position="586"/>
        <end position="796"/>
    </location>
</feature>
<dbReference type="RefSeq" id="WP_249323442.1">
    <property type="nucleotide sequence ID" value="NZ_JACRTK010000002.1"/>
</dbReference>
<dbReference type="NCBIfam" id="TIGR01760">
    <property type="entry name" value="tape_meas_TP901"/>
    <property type="match status" value="1"/>
</dbReference>
<evidence type="ECO:0000256" key="1">
    <source>
        <dbReference type="ARBA" id="ARBA00022612"/>
    </source>
</evidence>
<gene>
    <name evidence="4" type="ORF">H8689_05605</name>
</gene>
<protein>
    <submittedName>
        <fullName evidence="4">Phage tail tape measure protein</fullName>
    </submittedName>
</protein>
<keyword evidence="5" id="KW-1185">Reference proteome</keyword>
<dbReference type="Pfam" id="PF10145">
    <property type="entry name" value="PhageMin_Tail"/>
    <property type="match status" value="1"/>
</dbReference>
<feature type="domain" description="Phage tail tape measure protein" evidence="3">
    <location>
        <begin position="95"/>
        <end position="294"/>
    </location>
</feature>
<comment type="caution">
    <text evidence="4">The sequence shown here is derived from an EMBL/GenBank/DDBJ whole genome shotgun (WGS) entry which is preliminary data.</text>
</comment>
<evidence type="ECO:0000259" key="3">
    <source>
        <dbReference type="Pfam" id="PF10145"/>
    </source>
</evidence>
<keyword evidence="2" id="KW-0175">Coiled coil</keyword>
<dbReference type="AlphaFoldDB" id="A0A926F292"/>
<dbReference type="PANTHER" id="PTHR37813:SF1">
    <property type="entry name" value="FELS-2 PROPHAGE PROTEIN"/>
    <property type="match status" value="1"/>
</dbReference>
<sequence length="983" mass="107190">MSINAGSIHGSLTLNGEQYFKTLEKADSKTKSFENKMNQQGKKMEKWGKDWTLKVTTPIIGTGAAATKLGIDFGHSMSEVGAISGSTGSELAILEKKARDMGATTKFSASDAADGLKYMAMAGWDTNAMLEGLDGVLALAAASGEDLGMVSDIVTDALTAFGLEAKQAGHFADVLAKASSSSNTNVGLMGETFKYVAPLAGAMGYSVEDTTLAIGLMANAGIKGSQAGTALRSMLTRLIKPTEESGTAMKQLGISMTNSDGTMKSLSEVMVLLRDKFKDLDPEQQAFYAAQIAGQEAMSGFLAIVNASDGDFNSLQRNINNSTGAAKEMSDMMQDNLKGRWQEFKSLLEETALQIYDLLLPSLEKWLAKGKDFLEWFSTLDDGTKKTIINIAGFAAAIGPALLIGGKFAQSIGSIAGLFTKYTAASTAATTATAAAGKGFTLAGVASKAGALLLNPWVLGIAAATAGGIALAKHLQKDSIPAVELFGDEVSESTQKAVEGFLELEEKATQSLDEMNWKGQEVTKEMADNISENFGQMKEQVVAKLEEKKNNSLSVLEEMFANSKYMTDESKKDLINTTTNMYDEQIQLAESRNRRINNILQKAANENRELTEAERKTINSIKEGMKEDGIRSLSETEKESLAILERLKNESGKISALQAAEVVRNSKKQKDEAIKNAEEEYNERLKVAAELRAQGTKEAEMLADQVVSEAKKQKKNSIKEAEEMHKKVVDEAKAQAKEHINEVDWTTGEVKSKWEVMRDNAENRAKEIKKAFIDHAKEQKRQVIELNNQIKQGASKAWNNMKEGASEKFHSIKNSIVDNVSTAKEKWNTNVENMRSKSVEKFNNMKKNTSEAFNKIKEKIGEGINKIKDWNKQKAENKEATFTTTIKQVFQTIGEKITGAGKNAHGTNYWRGGLTWVGEQGPELIELPKGSKVFSNEKSEKIAGQNKGITQNIHIHSPEPLSPSEIARKNLQVSRQLAMEWGV</sequence>
<proteinExistence type="predicted"/>
<dbReference type="PANTHER" id="PTHR37813">
    <property type="entry name" value="FELS-2 PROPHAGE PROTEIN"/>
    <property type="match status" value="1"/>
</dbReference>
<evidence type="ECO:0000313" key="5">
    <source>
        <dbReference type="Proteomes" id="UP000601522"/>
    </source>
</evidence>